<dbReference type="InterPro" id="IPR001810">
    <property type="entry name" value="F-box_dom"/>
</dbReference>
<evidence type="ECO:0000313" key="3">
    <source>
        <dbReference type="EMBL" id="KAK1611347.1"/>
    </source>
</evidence>
<proteinExistence type="predicted"/>
<dbReference type="InterPro" id="IPR053197">
    <property type="entry name" value="F-box_SCFL_complex_component"/>
</dbReference>
<feature type="domain" description="F-box" evidence="2">
    <location>
        <begin position="17"/>
        <end position="54"/>
    </location>
</feature>
<organism evidence="3 4">
    <name type="scientific">Lolium multiflorum</name>
    <name type="common">Italian ryegrass</name>
    <name type="synonym">Lolium perenne subsp. multiflorum</name>
    <dbReference type="NCBI Taxonomy" id="4521"/>
    <lineage>
        <taxon>Eukaryota</taxon>
        <taxon>Viridiplantae</taxon>
        <taxon>Streptophyta</taxon>
        <taxon>Embryophyta</taxon>
        <taxon>Tracheophyta</taxon>
        <taxon>Spermatophyta</taxon>
        <taxon>Magnoliopsida</taxon>
        <taxon>Liliopsida</taxon>
        <taxon>Poales</taxon>
        <taxon>Poaceae</taxon>
        <taxon>BOP clade</taxon>
        <taxon>Pooideae</taxon>
        <taxon>Poodae</taxon>
        <taxon>Poeae</taxon>
        <taxon>Poeae Chloroplast Group 2 (Poeae type)</taxon>
        <taxon>Loliodinae</taxon>
        <taxon>Loliinae</taxon>
        <taxon>Lolium</taxon>
    </lineage>
</organism>
<dbReference type="Proteomes" id="UP001231189">
    <property type="component" value="Unassembled WGS sequence"/>
</dbReference>
<dbReference type="InterPro" id="IPR053781">
    <property type="entry name" value="F-box_AtFBL13-like"/>
</dbReference>
<evidence type="ECO:0000256" key="1">
    <source>
        <dbReference type="SAM" id="MobiDB-lite"/>
    </source>
</evidence>
<dbReference type="CDD" id="cd22160">
    <property type="entry name" value="F-box_AtFBL13-like"/>
    <property type="match status" value="1"/>
</dbReference>
<dbReference type="PANTHER" id="PTHR34223">
    <property type="entry name" value="OS11G0201299 PROTEIN"/>
    <property type="match status" value="1"/>
</dbReference>
<dbReference type="PANTHER" id="PTHR34223:SF51">
    <property type="entry name" value="OS06G0556300 PROTEIN"/>
    <property type="match status" value="1"/>
</dbReference>
<dbReference type="InterPro" id="IPR036047">
    <property type="entry name" value="F-box-like_dom_sf"/>
</dbReference>
<reference evidence="3" key="1">
    <citation type="submission" date="2023-07" db="EMBL/GenBank/DDBJ databases">
        <title>A chromosome-level genome assembly of Lolium multiflorum.</title>
        <authorList>
            <person name="Chen Y."/>
            <person name="Copetti D."/>
            <person name="Kolliker R."/>
            <person name="Studer B."/>
        </authorList>
    </citation>
    <scope>NUCLEOTIDE SEQUENCE</scope>
    <source>
        <strain evidence="3">02402/16</strain>
        <tissue evidence="3">Leaf</tissue>
    </source>
</reference>
<sequence length="145" mass="15653">MAAGAAAGHGGKDRINGLHDDLLHQIISHLPFTDAAGTSVLASRWRHLWRSTPLVIDDAHLPVPARATSAVALFLEEHPGPFRTVRLRHCRLASLDPTWPRLLAGKGTLQDLALHNKDGKVHPYYASAQASGDGPRSARQKLASL</sequence>
<dbReference type="EMBL" id="JAUUTY010000007">
    <property type="protein sequence ID" value="KAK1611347.1"/>
    <property type="molecule type" value="Genomic_DNA"/>
</dbReference>
<dbReference type="Pfam" id="PF00646">
    <property type="entry name" value="F-box"/>
    <property type="match status" value="1"/>
</dbReference>
<evidence type="ECO:0000313" key="4">
    <source>
        <dbReference type="Proteomes" id="UP001231189"/>
    </source>
</evidence>
<dbReference type="AlphaFoldDB" id="A0AAD8QZ67"/>
<name>A0AAD8QZ67_LOLMU</name>
<feature type="region of interest" description="Disordered" evidence="1">
    <location>
        <begin position="126"/>
        <end position="145"/>
    </location>
</feature>
<protein>
    <recommendedName>
        <fullName evidence="2">F-box domain-containing protein</fullName>
    </recommendedName>
</protein>
<accession>A0AAD8QZ67</accession>
<dbReference type="SUPFAM" id="SSF81383">
    <property type="entry name" value="F-box domain"/>
    <property type="match status" value="1"/>
</dbReference>
<gene>
    <name evidence="3" type="ORF">QYE76_035020</name>
</gene>
<evidence type="ECO:0000259" key="2">
    <source>
        <dbReference type="Pfam" id="PF00646"/>
    </source>
</evidence>
<comment type="caution">
    <text evidence="3">The sequence shown here is derived from an EMBL/GenBank/DDBJ whole genome shotgun (WGS) entry which is preliminary data.</text>
</comment>
<keyword evidence="4" id="KW-1185">Reference proteome</keyword>